<dbReference type="EMBL" id="BK016126">
    <property type="protein sequence ID" value="DAF97147.1"/>
    <property type="molecule type" value="Genomic_DNA"/>
</dbReference>
<organism evidence="1">
    <name type="scientific">Siphoviridae sp. cthae16</name>
    <dbReference type="NCBI Taxonomy" id="2825617"/>
    <lineage>
        <taxon>Viruses</taxon>
        <taxon>Duplodnaviria</taxon>
        <taxon>Heunggongvirae</taxon>
        <taxon>Uroviricota</taxon>
        <taxon>Caudoviricetes</taxon>
    </lineage>
</organism>
<proteinExistence type="predicted"/>
<accession>A0A8S5URT9</accession>
<sequence length="86" mass="10111">MQITVTMTEKEYADFVAWKQDRKYYAGKIDEEIAKTMMFAEKISWAIAEDPKRKVKAKIIDHDHALELLDMANDYLTDQQAAKQQR</sequence>
<name>A0A8S5URT9_9CAUD</name>
<reference evidence="1" key="1">
    <citation type="journal article" date="2021" name="Proc. Natl. Acad. Sci. U.S.A.">
        <title>A Catalog of Tens of Thousands of Viruses from Human Metagenomes Reveals Hidden Associations with Chronic Diseases.</title>
        <authorList>
            <person name="Tisza M.J."/>
            <person name="Buck C.B."/>
        </authorList>
    </citation>
    <scope>NUCLEOTIDE SEQUENCE</scope>
    <source>
        <strain evidence="1">Cthae16</strain>
    </source>
</reference>
<evidence type="ECO:0000313" key="1">
    <source>
        <dbReference type="EMBL" id="DAF97147.1"/>
    </source>
</evidence>
<protein>
    <submittedName>
        <fullName evidence="1">Uncharacterized protein</fullName>
    </submittedName>
</protein>